<dbReference type="GO" id="GO:0005901">
    <property type="term" value="C:caveola"/>
    <property type="evidence" value="ECO:0007669"/>
    <property type="project" value="UniProtKB-SubCell"/>
</dbReference>
<evidence type="ECO:0000256" key="1">
    <source>
        <dbReference type="ARBA" id="ARBA00004202"/>
    </source>
</evidence>
<organism evidence="9 10">
    <name type="scientific">Daphnia galeata</name>
    <dbReference type="NCBI Taxonomy" id="27404"/>
    <lineage>
        <taxon>Eukaryota</taxon>
        <taxon>Metazoa</taxon>
        <taxon>Ecdysozoa</taxon>
        <taxon>Arthropoda</taxon>
        <taxon>Crustacea</taxon>
        <taxon>Branchiopoda</taxon>
        <taxon>Diplostraca</taxon>
        <taxon>Cladocera</taxon>
        <taxon>Anomopoda</taxon>
        <taxon>Daphniidae</taxon>
        <taxon>Daphnia</taxon>
    </lineage>
</organism>
<keyword evidence="10" id="KW-1185">Reference proteome</keyword>
<keyword evidence="8" id="KW-0812">Transmembrane</keyword>
<dbReference type="Proteomes" id="UP000789390">
    <property type="component" value="Unassembled WGS sequence"/>
</dbReference>
<evidence type="ECO:0000256" key="6">
    <source>
        <dbReference type="RuleBase" id="RU000680"/>
    </source>
</evidence>
<dbReference type="AlphaFoldDB" id="A0A8J2RTH8"/>
<comment type="similarity">
    <text evidence="2 6">Belongs to the caveolin family.</text>
</comment>
<proteinExistence type="inferred from homology"/>
<dbReference type="GO" id="GO:0070836">
    <property type="term" value="P:caveola assembly"/>
    <property type="evidence" value="ECO:0007669"/>
    <property type="project" value="InterPro"/>
</dbReference>
<dbReference type="GO" id="GO:0060090">
    <property type="term" value="F:molecular adaptor activity"/>
    <property type="evidence" value="ECO:0007669"/>
    <property type="project" value="TreeGrafter"/>
</dbReference>
<sequence>MNKHENNSHPNYNHMEHRDPNNNNEYIRVKWSDIINEPDGARSADFSWNLSYKIYTKSQSCCYKSLALIFGPILALWFGLRFGCQSFMHIWCCQPGLSHLRINLGFVRRLTVLILEATVEPWVKACSYYFSNINVRYETLPSSTAHRQQLERVIQIEPSEKIYDDVHGGFNP</sequence>
<dbReference type="PANTHER" id="PTHR10844">
    <property type="entry name" value="CAVEOLIN"/>
    <property type="match status" value="1"/>
</dbReference>
<keyword evidence="4 6" id="KW-0333">Golgi apparatus</keyword>
<name>A0A8J2RTH8_9CRUS</name>
<protein>
    <recommendedName>
        <fullName evidence="6">Caveolin</fullName>
    </recommendedName>
</protein>
<evidence type="ECO:0000256" key="5">
    <source>
        <dbReference type="ARBA" id="ARBA00023136"/>
    </source>
</evidence>
<evidence type="ECO:0000256" key="3">
    <source>
        <dbReference type="ARBA" id="ARBA00022475"/>
    </source>
</evidence>
<evidence type="ECO:0000313" key="10">
    <source>
        <dbReference type="Proteomes" id="UP000789390"/>
    </source>
</evidence>
<keyword evidence="5 6" id="KW-0472">Membrane</keyword>
<dbReference type="GO" id="GO:0000139">
    <property type="term" value="C:Golgi membrane"/>
    <property type="evidence" value="ECO:0007669"/>
    <property type="project" value="UniProtKB-SubCell"/>
</dbReference>
<dbReference type="Pfam" id="PF01146">
    <property type="entry name" value="Caveolin"/>
    <property type="match status" value="1"/>
</dbReference>
<dbReference type="OrthoDB" id="5917823at2759"/>
<evidence type="ECO:0000313" key="9">
    <source>
        <dbReference type="EMBL" id="CAH0105655.1"/>
    </source>
</evidence>
<accession>A0A8J2RTH8</accession>
<comment type="function">
    <text evidence="6">May act as a scaffolding protein within caveolar membranes. Interacts directly with G-protein alpha subunits and can functionally regulate their activity.</text>
</comment>
<feature type="region of interest" description="Disordered" evidence="7">
    <location>
        <begin position="1"/>
        <end position="21"/>
    </location>
</feature>
<keyword evidence="3 6" id="KW-1003">Cell membrane</keyword>
<comment type="caution">
    <text evidence="9">The sequence shown here is derived from an EMBL/GenBank/DDBJ whole genome shotgun (WGS) entry which is preliminary data.</text>
</comment>
<evidence type="ECO:0000256" key="7">
    <source>
        <dbReference type="SAM" id="MobiDB-lite"/>
    </source>
</evidence>
<comment type="subcellular location">
    <subcellularLocation>
        <location evidence="1 6">Cell membrane</location>
        <topology evidence="1 6">Peripheral membrane protein</topology>
    </subcellularLocation>
    <subcellularLocation>
        <location evidence="6">Golgi apparatus membrane</location>
        <topology evidence="6">Peripheral membrane protein</topology>
    </subcellularLocation>
    <subcellularLocation>
        <location evidence="6">Membrane</location>
        <location evidence="6">Caveola</location>
        <topology evidence="6">Peripheral membrane protein</topology>
    </subcellularLocation>
</comment>
<dbReference type="EMBL" id="CAKKLH010000192">
    <property type="protein sequence ID" value="CAH0105655.1"/>
    <property type="molecule type" value="Genomic_DNA"/>
</dbReference>
<dbReference type="InterPro" id="IPR001612">
    <property type="entry name" value="Caveolin"/>
</dbReference>
<gene>
    <name evidence="9" type="ORF">DGAL_LOCUS8713</name>
</gene>
<evidence type="ECO:0000256" key="8">
    <source>
        <dbReference type="SAM" id="Phobius"/>
    </source>
</evidence>
<keyword evidence="8" id="KW-1133">Transmembrane helix</keyword>
<dbReference type="PANTHER" id="PTHR10844:SF19">
    <property type="entry name" value="CAVEOLIN-2"/>
    <property type="match status" value="1"/>
</dbReference>
<evidence type="ECO:0000256" key="2">
    <source>
        <dbReference type="ARBA" id="ARBA00010988"/>
    </source>
</evidence>
<feature type="transmembrane region" description="Helical" evidence="8">
    <location>
        <begin position="61"/>
        <end position="80"/>
    </location>
</feature>
<reference evidence="9" key="1">
    <citation type="submission" date="2021-11" db="EMBL/GenBank/DDBJ databases">
        <authorList>
            <person name="Schell T."/>
        </authorList>
    </citation>
    <scope>NUCLEOTIDE SEQUENCE</scope>
    <source>
        <strain evidence="9">M5</strain>
    </source>
</reference>
<evidence type="ECO:0000256" key="4">
    <source>
        <dbReference type="ARBA" id="ARBA00023034"/>
    </source>
</evidence>